<evidence type="ECO:0000256" key="3">
    <source>
        <dbReference type="ARBA" id="ARBA00022448"/>
    </source>
</evidence>
<dbReference type="EMBL" id="CP014243">
    <property type="protein sequence ID" value="AMD19880.1"/>
    <property type="molecule type" value="Genomic_DNA"/>
</dbReference>
<gene>
    <name evidence="11" type="ORF">AW171_hschr31742</name>
</gene>
<dbReference type="AlphaFoldDB" id="A0A0X8HR30"/>
<feature type="compositionally biased region" description="Polar residues" evidence="8">
    <location>
        <begin position="191"/>
        <end position="207"/>
    </location>
</feature>
<dbReference type="GO" id="GO:0000813">
    <property type="term" value="C:ESCRT I complex"/>
    <property type="evidence" value="ECO:0007669"/>
    <property type="project" value="TreeGrafter"/>
</dbReference>
<dbReference type="Pfam" id="PF09454">
    <property type="entry name" value="Vps23_core"/>
    <property type="match status" value="1"/>
</dbReference>
<dbReference type="PANTHER" id="PTHR23306:SF3">
    <property type="entry name" value="TUMOR SUPPRESSOR PROTEIN 101"/>
    <property type="match status" value="1"/>
</dbReference>
<dbReference type="Gene3D" id="6.10.140.820">
    <property type="match status" value="1"/>
</dbReference>
<accession>A0A0X8HR30</accession>
<keyword evidence="4" id="KW-0967">Endosome</keyword>
<dbReference type="Proteomes" id="UP000243052">
    <property type="component" value="Chromosome iii"/>
</dbReference>
<evidence type="ECO:0000256" key="6">
    <source>
        <dbReference type="ARBA" id="ARBA00023054"/>
    </source>
</evidence>
<dbReference type="Pfam" id="PF05743">
    <property type="entry name" value="UEV"/>
    <property type="match status" value="1"/>
</dbReference>
<feature type="region of interest" description="Disordered" evidence="8">
    <location>
        <begin position="150"/>
        <end position="247"/>
    </location>
</feature>
<dbReference type="InterPro" id="IPR037202">
    <property type="entry name" value="ESCRT_assembly_dom"/>
</dbReference>
<dbReference type="PROSITE" id="PS51312">
    <property type="entry name" value="SB"/>
    <property type="match status" value="1"/>
</dbReference>
<organism evidence="11 12">
    <name type="scientific">Eremothecium sinecaudum</name>
    <dbReference type="NCBI Taxonomy" id="45286"/>
    <lineage>
        <taxon>Eukaryota</taxon>
        <taxon>Fungi</taxon>
        <taxon>Dikarya</taxon>
        <taxon>Ascomycota</taxon>
        <taxon>Saccharomycotina</taxon>
        <taxon>Saccharomycetes</taxon>
        <taxon>Saccharomycetales</taxon>
        <taxon>Saccharomycetaceae</taxon>
        <taxon>Eremothecium</taxon>
    </lineage>
</organism>
<keyword evidence="12" id="KW-1185">Reference proteome</keyword>
<dbReference type="InterPro" id="IPR016135">
    <property type="entry name" value="UBQ-conjugating_enzyme/RWD"/>
</dbReference>
<keyword evidence="5 7" id="KW-0653">Protein transport</keyword>
<evidence type="ECO:0000259" key="10">
    <source>
        <dbReference type="PROSITE" id="PS51322"/>
    </source>
</evidence>
<evidence type="ECO:0000313" key="11">
    <source>
        <dbReference type="EMBL" id="AMD19880.1"/>
    </source>
</evidence>
<dbReference type="InterPro" id="IPR052070">
    <property type="entry name" value="ESCRT-I_UEV_domain"/>
</dbReference>
<name>A0A0X8HR30_9SACH</name>
<dbReference type="PANTHER" id="PTHR23306">
    <property type="entry name" value="TUMOR SUSCEPTIBILITY GENE 101 PROTEIN-RELATED"/>
    <property type="match status" value="1"/>
</dbReference>
<dbReference type="GO" id="GO:0043162">
    <property type="term" value="P:ubiquitin-dependent protein catabolic process via the multivesicular body sorting pathway"/>
    <property type="evidence" value="ECO:0007669"/>
    <property type="project" value="UniProtKB-ARBA"/>
</dbReference>
<dbReference type="PROSITE" id="PS51322">
    <property type="entry name" value="UEV"/>
    <property type="match status" value="1"/>
</dbReference>
<dbReference type="CDD" id="cd11685">
    <property type="entry name" value="UEV_TSG101-like"/>
    <property type="match status" value="1"/>
</dbReference>
<evidence type="ECO:0000256" key="1">
    <source>
        <dbReference type="ARBA" id="ARBA00004177"/>
    </source>
</evidence>
<keyword evidence="3 7" id="KW-0813">Transport</keyword>
<reference evidence="11 12" key="1">
    <citation type="submission" date="2016-01" db="EMBL/GenBank/DDBJ databases">
        <title>Genome sequence of the yeast Holleya sinecauda.</title>
        <authorList>
            <person name="Dietrich F.S."/>
        </authorList>
    </citation>
    <scope>NUCLEOTIDE SEQUENCE [LARGE SCALE GENOMIC DNA]</scope>
    <source>
        <strain evidence="11 12">ATCC 58844</strain>
    </source>
</reference>
<dbReference type="InterPro" id="IPR008883">
    <property type="entry name" value="UEV_N"/>
</dbReference>
<feature type="domain" description="UEV" evidence="10">
    <location>
        <begin position="13"/>
        <end position="150"/>
    </location>
</feature>
<evidence type="ECO:0000256" key="5">
    <source>
        <dbReference type="ARBA" id="ARBA00022927"/>
    </source>
</evidence>
<dbReference type="SUPFAM" id="SSF54495">
    <property type="entry name" value="UBC-like"/>
    <property type="match status" value="1"/>
</dbReference>
<dbReference type="InterPro" id="IPR017916">
    <property type="entry name" value="SB_dom"/>
</dbReference>
<evidence type="ECO:0000256" key="7">
    <source>
        <dbReference type="PROSITE-ProRule" id="PRU00644"/>
    </source>
</evidence>
<dbReference type="GO" id="GO:0043130">
    <property type="term" value="F:ubiquitin binding"/>
    <property type="evidence" value="ECO:0007669"/>
    <property type="project" value="TreeGrafter"/>
</dbReference>
<dbReference type="GO" id="GO:0006886">
    <property type="term" value="P:intracellular protein transport"/>
    <property type="evidence" value="ECO:0007669"/>
    <property type="project" value="UniProtKB-ARBA"/>
</dbReference>
<evidence type="ECO:0000313" key="12">
    <source>
        <dbReference type="Proteomes" id="UP000243052"/>
    </source>
</evidence>
<feature type="domain" description="SB" evidence="9">
    <location>
        <begin position="362"/>
        <end position="425"/>
    </location>
</feature>
<evidence type="ECO:0000256" key="8">
    <source>
        <dbReference type="SAM" id="MobiDB-lite"/>
    </source>
</evidence>
<keyword evidence="6" id="KW-0175">Coiled coil</keyword>
<dbReference type="RefSeq" id="XP_017986876.1">
    <property type="nucleotide sequence ID" value="XM_018131236.1"/>
</dbReference>
<evidence type="ECO:0000259" key="9">
    <source>
        <dbReference type="PROSITE" id="PS51312"/>
    </source>
</evidence>
<dbReference type="Gene3D" id="3.10.110.10">
    <property type="entry name" value="Ubiquitin Conjugating Enzyme"/>
    <property type="match status" value="1"/>
</dbReference>
<comment type="similarity">
    <text evidence="2">Belongs to the ubiquitin-conjugating enzyme family. UEV subfamily.</text>
</comment>
<evidence type="ECO:0000256" key="4">
    <source>
        <dbReference type="ARBA" id="ARBA00022753"/>
    </source>
</evidence>
<evidence type="ECO:0000256" key="2">
    <source>
        <dbReference type="ARBA" id="ARBA00009594"/>
    </source>
</evidence>
<dbReference type="GeneID" id="28723106"/>
<proteinExistence type="inferred from homology"/>
<sequence>MHTAEGSIEVPDQVLEWLFRVLQPSYQDPRTTFHDVVRVLSEFHNLRPRTRVYTGKTGKSALLLCIYGKLRGVDVLIWIPTDYPNGSPEVCINLEAINGQQLQVSRYLSPEGVFYLPILARWNAHECNVLAVIFDLMSVIDSSFPLRNVESTDDKAPAIPELPPKVLSASDTPSKAATPTLPPKPPKRPGNGTSSEPSSMRRSTNVGSVEKGFESLRINSAASWQPPPKSAAKGTEFPRQEPKLPNWMDEDSLLKSTDNKHHQLLQELQNTIDHLATTKIANSKSEWERQSSVIKNALDQFGIIYKHESSSLHKIRNAIKANSKIIRDEIEVLDQELQKARSFTEKHGSEGFDINIAIQSETVALNQLYGLTARDYAISDAIQLLTHMLNKGSLSLDVFIKQTRSLAREQFLTRVHRANILKLLD</sequence>
<comment type="subcellular location">
    <subcellularLocation>
        <location evidence="1">Endosome</location>
    </subcellularLocation>
</comment>
<dbReference type="OrthoDB" id="306304at2759"/>
<protein>
    <submittedName>
        <fullName evidence="11">HCL271Wp</fullName>
    </submittedName>
</protein>
<dbReference type="STRING" id="45286.A0A0X8HR30"/>
<dbReference type="GO" id="GO:0072666">
    <property type="term" value="P:establishment of protein localization to vacuole"/>
    <property type="evidence" value="ECO:0007669"/>
    <property type="project" value="UniProtKB-ARBA"/>
</dbReference>
<dbReference type="SUPFAM" id="SSF140111">
    <property type="entry name" value="Endosomal sorting complex assembly domain"/>
    <property type="match status" value="1"/>
</dbReference>